<dbReference type="Proteomes" id="UP000000305">
    <property type="component" value="Unassembled WGS sequence"/>
</dbReference>
<reference evidence="2 3" key="1">
    <citation type="journal article" date="2011" name="Science">
        <title>The ecoresponsive genome of Daphnia pulex.</title>
        <authorList>
            <person name="Colbourne J.K."/>
            <person name="Pfrender M.E."/>
            <person name="Gilbert D."/>
            <person name="Thomas W.K."/>
            <person name="Tucker A."/>
            <person name="Oakley T.H."/>
            <person name="Tokishita S."/>
            <person name="Aerts A."/>
            <person name="Arnold G.J."/>
            <person name="Basu M.K."/>
            <person name="Bauer D.J."/>
            <person name="Caceres C.E."/>
            <person name="Carmel L."/>
            <person name="Casola C."/>
            <person name="Choi J.H."/>
            <person name="Detter J.C."/>
            <person name="Dong Q."/>
            <person name="Dusheyko S."/>
            <person name="Eads B.D."/>
            <person name="Frohlich T."/>
            <person name="Geiler-Samerotte K.A."/>
            <person name="Gerlach D."/>
            <person name="Hatcher P."/>
            <person name="Jogdeo S."/>
            <person name="Krijgsveld J."/>
            <person name="Kriventseva E.V."/>
            <person name="Kultz D."/>
            <person name="Laforsch C."/>
            <person name="Lindquist E."/>
            <person name="Lopez J."/>
            <person name="Manak J.R."/>
            <person name="Muller J."/>
            <person name="Pangilinan J."/>
            <person name="Patwardhan R.P."/>
            <person name="Pitluck S."/>
            <person name="Pritham E.J."/>
            <person name="Rechtsteiner A."/>
            <person name="Rho M."/>
            <person name="Rogozin I.B."/>
            <person name="Sakarya O."/>
            <person name="Salamov A."/>
            <person name="Schaack S."/>
            <person name="Shapiro H."/>
            <person name="Shiga Y."/>
            <person name="Skalitzky C."/>
            <person name="Smith Z."/>
            <person name="Souvorov A."/>
            <person name="Sung W."/>
            <person name="Tang Z."/>
            <person name="Tsuchiya D."/>
            <person name="Tu H."/>
            <person name="Vos H."/>
            <person name="Wang M."/>
            <person name="Wolf Y.I."/>
            <person name="Yamagata H."/>
            <person name="Yamada T."/>
            <person name="Ye Y."/>
            <person name="Shaw J.R."/>
            <person name="Andrews J."/>
            <person name="Crease T.J."/>
            <person name="Tang H."/>
            <person name="Lucas S.M."/>
            <person name="Robertson H.M."/>
            <person name="Bork P."/>
            <person name="Koonin E.V."/>
            <person name="Zdobnov E.M."/>
            <person name="Grigoriev I.V."/>
            <person name="Lynch M."/>
            <person name="Boore J.L."/>
        </authorList>
    </citation>
    <scope>NUCLEOTIDE SEQUENCE [LARGE SCALE GENOMIC DNA]</scope>
</reference>
<evidence type="ECO:0000256" key="1">
    <source>
        <dbReference type="SAM" id="MobiDB-lite"/>
    </source>
</evidence>
<feature type="region of interest" description="Disordered" evidence="1">
    <location>
        <begin position="105"/>
        <end position="126"/>
    </location>
</feature>
<name>E9HLK3_DAPPU</name>
<organism evidence="2 3">
    <name type="scientific">Daphnia pulex</name>
    <name type="common">Water flea</name>
    <dbReference type="NCBI Taxonomy" id="6669"/>
    <lineage>
        <taxon>Eukaryota</taxon>
        <taxon>Metazoa</taxon>
        <taxon>Ecdysozoa</taxon>
        <taxon>Arthropoda</taxon>
        <taxon>Crustacea</taxon>
        <taxon>Branchiopoda</taxon>
        <taxon>Diplostraca</taxon>
        <taxon>Cladocera</taxon>
        <taxon>Anomopoda</taxon>
        <taxon>Daphniidae</taxon>
        <taxon>Daphnia</taxon>
    </lineage>
</organism>
<proteinExistence type="predicted"/>
<gene>
    <name evidence="2" type="ORF">DAPPUDRAFT_115492</name>
</gene>
<dbReference type="KEGG" id="dpx:DAPPUDRAFT_115492"/>
<dbReference type="HOGENOM" id="CLU_1268027_0_0_1"/>
<protein>
    <submittedName>
        <fullName evidence="2">Uncharacterized protein</fullName>
    </submittedName>
</protein>
<keyword evidence="3" id="KW-1185">Reference proteome</keyword>
<accession>E9HLK3</accession>
<evidence type="ECO:0000313" key="3">
    <source>
        <dbReference type="Proteomes" id="UP000000305"/>
    </source>
</evidence>
<evidence type="ECO:0000313" key="2">
    <source>
        <dbReference type="EMBL" id="EFX67367.1"/>
    </source>
</evidence>
<dbReference type="AlphaFoldDB" id="E9HLK3"/>
<dbReference type="OrthoDB" id="4062651at2759"/>
<dbReference type="EMBL" id="GL732679">
    <property type="protein sequence ID" value="EFX67367.1"/>
    <property type="molecule type" value="Genomic_DNA"/>
</dbReference>
<dbReference type="InParanoid" id="E9HLK3"/>
<sequence length="218" mass="24765">MRASKHEKVYDFIRDMIDPQPEKRISLKSVVMRLENLFPPSATSFQEYRKDDQPNPETATTSGDPCETEVEGKIKDVCDQEGDSTNKTRLEEEVEEVKCCIHRNASQPAADRSSTETSLPDSKHPYIESVGENQLDIVKLYQDSGMLKNYLLSPITNWNDYHEPSGPIFFLALYQSIKEKTDLLSFPPPGELTMDVPLQILSAMYNTSYTSTSTNEEK</sequence>
<feature type="region of interest" description="Disordered" evidence="1">
    <location>
        <begin position="41"/>
        <end position="71"/>
    </location>
</feature>